<evidence type="ECO:0000313" key="2">
    <source>
        <dbReference type="Proteomes" id="UP001148838"/>
    </source>
</evidence>
<organism evidence="1 2">
    <name type="scientific">Periplaneta americana</name>
    <name type="common">American cockroach</name>
    <name type="synonym">Blatta americana</name>
    <dbReference type="NCBI Taxonomy" id="6978"/>
    <lineage>
        <taxon>Eukaryota</taxon>
        <taxon>Metazoa</taxon>
        <taxon>Ecdysozoa</taxon>
        <taxon>Arthropoda</taxon>
        <taxon>Hexapoda</taxon>
        <taxon>Insecta</taxon>
        <taxon>Pterygota</taxon>
        <taxon>Neoptera</taxon>
        <taxon>Polyneoptera</taxon>
        <taxon>Dictyoptera</taxon>
        <taxon>Blattodea</taxon>
        <taxon>Blattoidea</taxon>
        <taxon>Blattidae</taxon>
        <taxon>Blattinae</taxon>
        <taxon>Periplaneta</taxon>
    </lineage>
</organism>
<dbReference type="EMBL" id="JAJSOF020000015">
    <property type="protein sequence ID" value="KAJ4441715.1"/>
    <property type="molecule type" value="Genomic_DNA"/>
</dbReference>
<protein>
    <submittedName>
        <fullName evidence="1">Uncharacterized protein</fullName>
    </submittedName>
</protein>
<sequence length="103" mass="11553">MDLREVGYDDRDWINLAQDREQWRVYVRSGNEPLGSLKAIFNVDQVGVVGIALAFYARERGFDPGLGRWYLSVLKCDGLMSVDLLAYKRTPAGQNSGTPTIVT</sequence>
<evidence type="ECO:0000313" key="1">
    <source>
        <dbReference type="EMBL" id="KAJ4441715.1"/>
    </source>
</evidence>
<accession>A0ABQ8T5E1</accession>
<dbReference type="Proteomes" id="UP001148838">
    <property type="component" value="Unassembled WGS sequence"/>
</dbReference>
<name>A0ABQ8T5E1_PERAM</name>
<proteinExistence type="predicted"/>
<reference evidence="1 2" key="1">
    <citation type="journal article" date="2022" name="Allergy">
        <title>Genome assembly and annotation of Periplaneta americana reveal a comprehensive cockroach allergen profile.</title>
        <authorList>
            <person name="Wang L."/>
            <person name="Xiong Q."/>
            <person name="Saelim N."/>
            <person name="Wang L."/>
            <person name="Nong W."/>
            <person name="Wan A.T."/>
            <person name="Shi M."/>
            <person name="Liu X."/>
            <person name="Cao Q."/>
            <person name="Hui J.H.L."/>
            <person name="Sookrung N."/>
            <person name="Leung T.F."/>
            <person name="Tungtrongchitr A."/>
            <person name="Tsui S.K.W."/>
        </authorList>
    </citation>
    <scope>NUCLEOTIDE SEQUENCE [LARGE SCALE GENOMIC DNA]</scope>
    <source>
        <strain evidence="1">PWHHKU_190912</strain>
    </source>
</reference>
<keyword evidence="2" id="KW-1185">Reference proteome</keyword>
<comment type="caution">
    <text evidence="1">The sequence shown here is derived from an EMBL/GenBank/DDBJ whole genome shotgun (WGS) entry which is preliminary data.</text>
</comment>
<gene>
    <name evidence="1" type="ORF">ANN_11573</name>
</gene>